<evidence type="ECO:0000259" key="1">
    <source>
        <dbReference type="PROSITE" id="PS51819"/>
    </source>
</evidence>
<feature type="domain" description="VOC" evidence="1">
    <location>
        <begin position="3"/>
        <end position="128"/>
    </location>
</feature>
<accession>A0ABY7M590</accession>
<dbReference type="InterPro" id="IPR004360">
    <property type="entry name" value="Glyas_Fos-R_dOase_dom"/>
</dbReference>
<dbReference type="EMBL" id="CP115149">
    <property type="protein sequence ID" value="WBL35550.1"/>
    <property type="molecule type" value="Genomic_DNA"/>
</dbReference>
<reference evidence="2 3" key="1">
    <citation type="journal article" date="2023" name="ISME J.">
        <title>Thermophilic Dehalococcoidia with unusual traits shed light on an unexpected past.</title>
        <authorList>
            <person name="Palmer M."/>
            <person name="Covington J.K."/>
            <person name="Zhou E.M."/>
            <person name="Thomas S.C."/>
            <person name="Habib N."/>
            <person name="Seymour C.O."/>
            <person name="Lai D."/>
            <person name="Johnston J."/>
            <person name="Hashimi A."/>
            <person name="Jiao J.Y."/>
            <person name="Muok A.R."/>
            <person name="Liu L."/>
            <person name="Xian W.D."/>
            <person name="Zhi X.Y."/>
            <person name="Li M.M."/>
            <person name="Silva L.P."/>
            <person name="Bowen B.P."/>
            <person name="Louie K."/>
            <person name="Briegel A."/>
            <person name="Pett-Ridge J."/>
            <person name="Weber P.K."/>
            <person name="Tocheva E.I."/>
            <person name="Woyke T."/>
            <person name="Northen T.R."/>
            <person name="Mayali X."/>
            <person name="Li W.J."/>
            <person name="Hedlund B.P."/>
        </authorList>
    </citation>
    <scope>NUCLEOTIDE SEQUENCE [LARGE SCALE GENOMIC DNA]</scope>
    <source>
        <strain evidence="2 3">YIM 72310</strain>
    </source>
</reference>
<dbReference type="InterPro" id="IPR029068">
    <property type="entry name" value="Glyas_Bleomycin-R_OHBP_Dase"/>
</dbReference>
<dbReference type="Proteomes" id="UP001212803">
    <property type="component" value="Chromosome"/>
</dbReference>
<dbReference type="Pfam" id="PF00903">
    <property type="entry name" value="Glyoxalase"/>
    <property type="match status" value="1"/>
</dbReference>
<sequence length="132" mass="14462">MPGWGVIPSLRFADLEAAVRFYVDGLGFAVRRGEPAEGNVSVTFGDAHLMLEAAADFYSDGYNRAIRERLGTAGPAAYYIEAEDLRALWEQVQAAGVRVVDPIAPRPWGQAEFTVEDPAGNWLTFWQSQQAG</sequence>
<keyword evidence="3" id="KW-1185">Reference proteome</keyword>
<evidence type="ECO:0000313" key="2">
    <source>
        <dbReference type="EMBL" id="WBL35550.1"/>
    </source>
</evidence>
<gene>
    <name evidence="2" type="ORF">O0235_12310</name>
</gene>
<name>A0ABY7M590_9CHLR</name>
<dbReference type="SUPFAM" id="SSF54593">
    <property type="entry name" value="Glyoxalase/Bleomycin resistance protein/Dihydroxybiphenyl dioxygenase"/>
    <property type="match status" value="1"/>
</dbReference>
<protein>
    <submittedName>
        <fullName evidence="2">VOC family protein</fullName>
    </submittedName>
</protein>
<proteinExistence type="predicted"/>
<organism evidence="2 3">
    <name type="scientific">Tepidiforma flava</name>
    <dbReference type="NCBI Taxonomy" id="3004094"/>
    <lineage>
        <taxon>Bacteria</taxon>
        <taxon>Bacillati</taxon>
        <taxon>Chloroflexota</taxon>
        <taxon>Tepidiformia</taxon>
        <taxon>Tepidiformales</taxon>
        <taxon>Tepidiformaceae</taxon>
        <taxon>Tepidiforma</taxon>
    </lineage>
</organism>
<evidence type="ECO:0000313" key="3">
    <source>
        <dbReference type="Proteomes" id="UP001212803"/>
    </source>
</evidence>
<dbReference type="Gene3D" id="3.10.180.10">
    <property type="entry name" value="2,3-Dihydroxybiphenyl 1,2-Dioxygenase, domain 1"/>
    <property type="match status" value="1"/>
</dbReference>
<dbReference type="PROSITE" id="PS51819">
    <property type="entry name" value="VOC"/>
    <property type="match status" value="1"/>
</dbReference>
<dbReference type="RefSeq" id="WP_270056076.1">
    <property type="nucleotide sequence ID" value="NZ_CP115149.1"/>
</dbReference>
<dbReference type="PANTHER" id="PTHR36503:SF1">
    <property type="entry name" value="BLR2520 PROTEIN"/>
    <property type="match status" value="1"/>
</dbReference>
<dbReference type="InterPro" id="IPR037523">
    <property type="entry name" value="VOC_core"/>
</dbReference>
<dbReference type="PANTHER" id="PTHR36503">
    <property type="entry name" value="BLR2520 PROTEIN"/>
    <property type="match status" value="1"/>
</dbReference>